<dbReference type="Proteomes" id="UP000324194">
    <property type="component" value="Chromosome 1"/>
</dbReference>
<dbReference type="EMBL" id="LR699119">
    <property type="protein sequence ID" value="VVC76788.1"/>
    <property type="molecule type" value="Genomic_DNA"/>
</dbReference>
<evidence type="ECO:0000256" key="5">
    <source>
        <dbReference type="SAM" id="Phobius"/>
    </source>
</evidence>
<keyword evidence="2 5" id="KW-0812">Transmembrane</keyword>
<proteinExistence type="predicted"/>
<feature type="transmembrane region" description="Helical" evidence="5">
    <location>
        <begin position="110"/>
        <end position="128"/>
    </location>
</feature>
<evidence type="ECO:0000313" key="8">
    <source>
        <dbReference type="Proteomes" id="UP000324194"/>
    </source>
</evidence>
<protein>
    <recommendedName>
        <fullName evidence="6">Integral membrane bound transporter domain-containing protein</fullName>
    </recommendedName>
</protein>
<feature type="transmembrane region" description="Helical" evidence="5">
    <location>
        <begin position="140"/>
        <end position="158"/>
    </location>
</feature>
<keyword evidence="3 5" id="KW-1133">Transmembrane helix</keyword>
<evidence type="ECO:0000259" key="6">
    <source>
        <dbReference type="Pfam" id="PF13515"/>
    </source>
</evidence>
<dbReference type="InterPro" id="IPR049453">
    <property type="entry name" value="Memb_transporter_dom"/>
</dbReference>
<evidence type="ECO:0000256" key="2">
    <source>
        <dbReference type="ARBA" id="ARBA00022692"/>
    </source>
</evidence>
<sequence>MTVNLKVRSYPFRHALSVGFSVFLAWVVNRYFSFSGEYWVVLSALLVSQATMGTPVRQGYIFLTILEVAILFAAALTAYVHQPLIVYFVMALLLAGSGYWVYLNRPMSNKNLYVILLFSFVLMIAVLSPGRPDENVQNRAVDALIGAIIGIWSVVLVLPAKLDREFGEGIVPILCSIKAYARALTHCLLDADSDEAQLARQKLDVERALQISHGIYPEWVYEVGFNRGLRSGFRFFLIQLERITEVLFSLEFIVRRGVDGGLVSSFSESVREVMRKNDELIDVLIAYFLHHKIAVSSADFSGDVADLEKALQRSAAFNLELLEISPGHLAAASLVRDVRDLRELLLQLAMALPAPDRIMPRVEK</sequence>
<feature type="transmembrane region" description="Helical" evidence="5">
    <location>
        <begin position="60"/>
        <end position="79"/>
    </location>
</feature>
<organism evidence="7 8">
    <name type="scientific">Aquicella siphonis</name>
    <dbReference type="NCBI Taxonomy" id="254247"/>
    <lineage>
        <taxon>Bacteria</taxon>
        <taxon>Pseudomonadati</taxon>
        <taxon>Pseudomonadota</taxon>
        <taxon>Gammaproteobacteria</taxon>
        <taxon>Legionellales</taxon>
        <taxon>Coxiellaceae</taxon>
        <taxon>Aquicella</taxon>
    </lineage>
</organism>
<dbReference type="Pfam" id="PF13515">
    <property type="entry name" value="FUSC_2"/>
    <property type="match status" value="1"/>
</dbReference>
<feature type="domain" description="Integral membrane bound transporter" evidence="6">
    <location>
        <begin position="24"/>
        <end position="151"/>
    </location>
</feature>
<evidence type="ECO:0000256" key="3">
    <source>
        <dbReference type="ARBA" id="ARBA00022989"/>
    </source>
</evidence>
<dbReference type="KEGG" id="asip:AQUSIP_21150"/>
<accession>A0A5E4PJY1</accession>
<feature type="transmembrane region" description="Helical" evidence="5">
    <location>
        <begin position="85"/>
        <end position="103"/>
    </location>
</feature>
<feature type="transmembrane region" description="Helical" evidence="5">
    <location>
        <begin position="12"/>
        <end position="32"/>
    </location>
</feature>
<gene>
    <name evidence="7" type="ORF">AQUSIP_21150</name>
</gene>
<dbReference type="AlphaFoldDB" id="A0A5E4PJY1"/>
<evidence type="ECO:0000256" key="1">
    <source>
        <dbReference type="ARBA" id="ARBA00004141"/>
    </source>
</evidence>
<reference evidence="7 8" key="1">
    <citation type="submission" date="2019-08" db="EMBL/GenBank/DDBJ databases">
        <authorList>
            <person name="Guy L."/>
        </authorList>
    </citation>
    <scope>NUCLEOTIDE SEQUENCE [LARGE SCALE GENOMIC DNA]</scope>
    <source>
        <strain evidence="7 8">SGT-108</strain>
    </source>
</reference>
<comment type="subcellular location">
    <subcellularLocation>
        <location evidence="1">Membrane</location>
        <topology evidence="1">Multi-pass membrane protein</topology>
    </subcellularLocation>
</comment>
<keyword evidence="8" id="KW-1185">Reference proteome</keyword>
<evidence type="ECO:0000256" key="4">
    <source>
        <dbReference type="ARBA" id="ARBA00023136"/>
    </source>
</evidence>
<dbReference type="RefSeq" id="WP_172622829.1">
    <property type="nucleotide sequence ID" value="NZ_LR699119.1"/>
</dbReference>
<keyword evidence="4 5" id="KW-0472">Membrane</keyword>
<name>A0A5E4PJY1_9COXI</name>
<dbReference type="GO" id="GO:0016020">
    <property type="term" value="C:membrane"/>
    <property type="evidence" value="ECO:0007669"/>
    <property type="project" value="UniProtKB-SubCell"/>
</dbReference>
<evidence type="ECO:0000313" key="7">
    <source>
        <dbReference type="EMBL" id="VVC76788.1"/>
    </source>
</evidence>